<dbReference type="OrthoDB" id="9972212at2759"/>
<organism evidence="2 3">
    <name type="scientific">Mytilus edulis</name>
    <name type="common">Blue mussel</name>
    <dbReference type="NCBI Taxonomy" id="6550"/>
    <lineage>
        <taxon>Eukaryota</taxon>
        <taxon>Metazoa</taxon>
        <taxon>Spiralia</taxon>
        <taxon>Lophotrochozoa</taxon>
        <taxon>Mollusca</taxon>
        <taxon>Bivalvia</taxon>
        <taxon>Autobranchia</taxon>
        <taxon>Pteriomorphia</taxon>
        <taxon>Mytilida</taxon>
        <taxon>Mytiloidea</taxon>
        <taxon>Mytilidae</taxon>
        <taxon>Mytilinae</taxon>
        <taxon>Mytilus</taxon>
    </lineage>
</organism>
<keyword evidence="3" id="KW-1185">Reference proteome</keyword>
<feature type="compositionally biased region" description="Basic and acidic residues" evidence="1">
    <location>
        <begin position="25"/>
        <end position="40"/>
    </location>
</feature>
<evidence type="ECO:0000256" key="1">
    <source>
        <dbReference type="SAM" id="MobiDB-lite"/>
    </source>
</evidence>
<dbReference type="PANTHER" id="PTHR31909">
    <property type="entry name" value="CHROMOSOME 20 ORF85 FAMILY MEMBER"/>
    <property type="match status" value="1"/>
</dbReference>
<proteinExistence type="predicted"/>
<dbReference type="EMBL" id="CAJPWZ010001265">
    <property type="protein sequence ID" value="CAG2211605.1"/>
    <property type="molecule type" value="Genomic_DNA"/>
</dbReference>
<feature type="region of interest" description="Disordered" evidence="1">
    <location>
        <begin position="20"/>
        <end position="40"/>
    </location>
</feature>
<dbReference type="PANTHER" id="PTHR31909:SF2">
    <property type="entry name" value="RIKEN CDNA 2410004P03 GENE"/>
    <property type="match status" value="1"/>
</dbReference>
<name>A0A8S3S434_MYTED</name>
<comment type="caution">
    <text evidence="2">The sequence shown here is derived from an EMBL/GenBank/DDBJ whole genome shotgun (WGS) entry which is preliminary data.</text>
</comment>
<evidence type="ECO:0000313" key="3">
    <source>
        <dbReference type="Proteomes" id="UP000683360"/>
    </source>
</evidence>
<evidence type="ECO:0000313" key="2">
    <source>
        <dbReference type="EMBL" id="CAG2211605.1"/>
    </source>
</evidence>
<accession>A0A8S3S434</accession>
<dbReference type="InterPro" id="IPR020339">
    <property type="entry name" value="C20orf85-like"/>
</dbReference>
<dbReference type="Pfam" id="PF14945">
    <property type="entry name" value="LLC1"/>
    <property type="match status" value="1"/>
</dbReference>
<gene>
    <name evidence="2" type="ORF">MEDL_25628</name>
</gene>
<sequence length="154" mass="17474">MSGGMVGSYMLATRKSAYHENCVPSDRRDQATQVSADKKRQEGDYVQCDAVKQDTIWKESVTGERRCLKNWSSDWGFLTDFDSKGDGGITMGNQIEKDPLPEKASIFSSDMPNTNSGNYGSRVNTDVGRQMQNLEYKFYAEKRRRKLGKELVCY</sequence>
<reference evidence="2" key="1">
    <citation type="submission" date="2021-03" db="EMBL/GenBank/DDBJ databases">
        <authorList>
            <person name="Bekaert M."/>
        </authorList>
    </citation>
    <scope>NUCLEOTIDE SEQUENCE</scope>
</reference>
<dbReference type="AlphaFoldDB" id="A0A8S3S434"/>
<protein>
    <submittedName>
        <fullName evidence="2">Uncharacterized protein</fullName>
    </submittedName>
</protein>
<dbReference type="Proteomes" id="UP000683360">
    <property type="component" value="Unassembled WGS sequence"/>
</dbReference>